<evidence type="ECO:0000313" key="1">
    <source>
        <dbReference type="EMBL" id="MFC4159265.1"/>
    </source>
</evidence>
<organism evidence="1 2">
    <name type="scientific">Chitinimonas lacunae</name>
    <dbReference type="NCBI Taxonomy" id="1963018"/>
    <lineage>
        <taxon>Bacteria</taxon>
        <taxon>Pseudomonadati</taxon>
        <taxon>Pseudomonadota</taxon>
        <taxon>Betaproteobacteria</taxon>
        <taxon>Neisseriales</taxon>
        <taxon>Chitinibacteraceae</taxon>
        <taxon>Chitinimonas</taxon>
    </lineage>
</organism>
<proteinExistence type="predicted"/>
<reference evidence="2" key="1">
    <citation type="journal article" date="2019" name="Int. J. Syst. Evol. Microbiol.">
        <title>The Global Catalogue of Microorganisms (GCM) 10K type strain sequencing project: providing services to taxonomists for standard genome sequencing and annotation.</title>
        <authorList>
            <consortium name="The Broad Institute Genomics Platform"/>
            <consortium name="The Broad Institute Genome Sequencing Center for Infectious Disease"/>
            <person name="Wu L."/>
            <person name="Ma J."/>
        </authorList>
    </citation>
    <scope>NUCLEOTIDE SEQUENCE [LARGE SCALE GENOMIC DNA]</scope>
    <source>
        <strain evidence="2">LMG 29894</strain>
    </source>
</reference>
<accession>A0ABV8MQW1</accession>
<keyword evidence="2" id="KW-1185">Reference proteome</keyword>
<protein>
    <submittedName>
        <fullName evidence="1">Uncharacterized protein</fullName>
    </submittedName>
</protein>
<sequence length="42" mass="4551">MTQAMVNAPFDFGIDAIEDGVLAVRGRLQPLPYFNETTTGHG</sequence>
<name>A0ABV8MQW1_9NEIS</name>
<dbReference type="Proteomes" id="UP001595791">
    <property type="component" value="Unassembled WGS sequence"/>
</dbReference>
<dbReference type="RefSeq" id="WP_378162842.1">
    <property type="nucleotide sequence ID" value="NZ_JBHSBU010000001.1"/>
</dbReference>
<comment type="caution">
    <text evidence="1">The sequence shown here is derived from an EMBL/GenBank/DDBJ whole genome shotgun (WGS) entry which is preliminary data.</text>
</comment>
<dbReference type="EMBL" id="JBHSBU010000001">
    <property type="protein sequence ID" value="MFC4159265.1"/>
    <property type="molecule type" value="Genomic_DNA"/>
</dbReference>
<evidence type="ECO:0000313" key="2">
    <source>
        <dbReference type="Proteomes" id="UP001595791"/>
    </source>
</evidence>
<gene>
    <name evidence="1" type="ORF">ACFOW7_07830</name>
</gene>